<evidence type="ECO:0000256" key="1">
    <source>
        <dbReference type="SAM" id="Phobius"/>
    </source>
</evidence>
<keyword evidence="3" id="KW-1185">Reference proteome</keyword>
<organism evidence="2 3">
    <name type="scientific">Microlunatus ginsengisoli</name>
    <dbReference type="NCBI Taxonomy" id="363863"/>
    <lineage>
        <taxon>Bacteria</taxon>
        <taxon>Bacillati</taxon>
        <taxon>Actinomycetota</taxon>
        <taxon>Actinomycetes</taxon>
        <taxon>Propionibacteriales</taxon>
        <taxon>Propionibacteriaceae</taxon>
        <taxon>Microlunatus</taxon>
    </lineage>
</organism>
<keyword evidence="1" id="KW-0472">Membrane</keyword>
<reference evidence="3" key="1">
    <citation type="journal article" date="2019" name="Int. J. Syst. Evol. Microbiol.">
        <title>The Global Catalogue of Microorganisms (GCM) 10K type strain sequencing project: providing services to taxonomists for standard genome sequencing and annotation.</title>
        <authorList>
            <consortium name="The Broad Institute Genomics Platform"/>
            <consortium name="The Broad Institute Genome Sequencing Center for Infectious Disease"/>
            <person name="Wu L."/>
            <person name="Ma J."/>
        </authorList>
    </citation>
    <scope>NUCLEOTIDE SEQUENCE [LARGE SCALE GENOMIC DNA]</scope>
    <source>
        <strain evidence="3">JCM 16929</strain>
    </source>
</reference>
<comment type="caution">
    <text evidence="2">The sequence shown here is derived from an EMBL/GenBank/DDBJ whole genome shotgun (WGS) entry which is preliminary data.</text>
</comment>
<proteinExistence type="predicted"/>
<feature type="transmembrane region" description="Helical" evidence="1">
    <location>
        <begin position="7"/>
        <end position="28"/>
    </location>
</feature>
<feature type="transmembrane region" description="Helical" evidence="1">
    <location>
        <begin position="69"/>
        <end position="88"/>
    </location>
</feature>
<keyword evidence="1" id="KW-0812">Transmembrane</keyword>
<dbReference type="EMBL" id="BAABAB010000036">
    <property type="protein sequence ID" value="GAA3634612.1"/>
    <property type="molecule type" value="Genomic_DNA"/>
</dbReference>
<name>A0ABP7AKL5_9ACTN</name>
<keyword evidence="1" id="KW-1133">Transmembrane helix</keyword>
<dbReference type="Proteomes" id="UP001501490">
    <property type="component" value="Unassembled WGS sequence"/>
</dbReference>
<accession>A0ABP7AKL5</accession>
<evidence type="ECO:0000313" key="2">
    <source>
        <dbReference type="EMBL" id="GAA3634612.1"/>
    </source>
</evidence>
<protein>
    <submittedName>
        <fullName evidence="2">Uncharacterized protein</fullName>
    </submittedName>
</protein>
<gene>
    <name evidence="2" type="ORF">GCM10022236_41490</name>
</gene>
<sequence>MPSTRPVPSAAGFVAWTIAAAFGFAAWIRSELPTTLETDMPTPLEVNLSGQWNTFWSTLKQAVPSLPTVLGMLALIMVVCAIVMWVWGKRRNIRAGDNQILLGALAVGALFAAPDIVLPILLTIIDGVANFAIRLAGNVVN</sequence>
<feature type="transmembrane region" description="Helical" evidence="1">
    <location>
        <begin position="100"/>
        <end position="125"/>
    </location>
</feature>
<evidence type="ECO:0000313" key="3">
    <source>
        <dbReference type="Proteomes" id="UP001501490"/>
    </source>
</evidence>